<gene>
    <name evidence="9" type="ORF">CCE28_10575</name>
</gene>
<evidence type="ECO:0000313" key="9">
    <source>
        <dbReference type="EMBL" id="PAB59300.1"/>
    </source>
</evidence>
<organism evidence="9 10">
    <name type="scientific">Anaeromicrobium sediminis</name>
    <dbReference type="NCBI Taxonomy" id="1478221"/>
    <lineage>
        <taxon>Bacteria</taxon>
        <taxon>Bacillati</taxon>
        <taxon>Bacillota</taxon>
        <taxon>Clostridia</taxon>
        <taxon>Peptostreptococcales</taxon>
        <taxon>Thermotaleaceae</taxon>
        <taxon>Anaeromicrobium</taxon>
    </lineage>
</organism>
<evidence type="ECO:0000256" key="6">
    <source>
        <dbReference type="PIRSR" id="PIRSR028757-1"/>
    </source>
</evidence>
<reference evidence="9 10" key="1">
    <citation type="submission" date="2017-06" db="EMBL/GenBank/DDBJ databases">
        <title>Draft genome sequence of anaerobic fermentative bacterium Anaeromicrobium sediminis DY2726D isolated from West Pacific Ocean sediments.</title>
        <authorList>
            <person name="Zeng X."/>
        </authorList>
    </citation>
    <scope>NUCLEOTIDE SEQUENCE [LARGE SCALE GENOMIC DNA]</scope>
    <source>
        <strain evidence="9 10">DY2726D</strain>
    </source>
</reference>
<dbReference type="Pfam" id="PF02016">
    <property type="entry name" value="Peptidase_S66"/>
    <property type="match status" value="1"/>
</dbReference>
<protein>
    <submittedName>
        <fullName evidence="9">LD-carboxypeptidase</fullName>
    </submittedName>
</protein>
<dbReference type="OrthoDB" id="9807329at2"/>
<dbReference type="PANTHER" id="PTHR30237">
    <property type="entry name" value="MURAMOYLTETRAPEPTIDE CARBOXYPEPTIDASE"/>
    <property type="match status" value="1"/>
</dbReference>
<evidence type="ECO:0000256" key="5">
    <source>
        <dbReference type="ARBA" id="ARBA00022825"/>
    </source>
</evidence>
<dbReference type="GO" id="GO:0006508">
    <property type="term" value="P:proteolysis"/>
    <property type="evidence" value="ECO:0007669"/>
    <property type="project" value="UniProtKB-KW"/>
</dbReference>
<feature type="active site" description="Charge relay system" evidence="6">
    <location>
        <position position="209"/>
    </location>
</feature>
<dbReference type="Pfam" id="PF17676">
    <property type="entry name" value="Peptidase_S66C"/>
    <property type="match status" value="1"/>
</dbReference>
<dbReference type="GO" id="GO:0008236">
    <property type="term" value="F:serine-type peptidase activity"/>
    <property type="evidence" value="ECO:0007669"/>
    <property type="project" value="UniProtKB-KW"/>
</dbReference>
<dbReference type="SUPFAM" id="SSF141986">
    <property type="entry name" value="LD-carboxypeptidase A C-terminal domain-like"/>
    <property type="match status" value="1"/>
</dbReference>
<dbReference type="SUPFAM" id="SSF52317">
    <property type="entry name" value="Class I glutamine amidotransferase-like"/>
    <property type="match status" value="1"/>
</dbReference>
<sequence length="309" mass="34212">MIKPKGLKPGSVIGIVAPASPVEEEKVIGSKKILESMGFQVKMGKSCYEKYGYLSGKDRVRAYDLNNMFADEYIDGIICLRGGYGSVRILEMIDYNSISKNPKVFVGYSDITALHIAINQRANLITFHGPMAASNMTTKLDDFTYNSFVDMIGDNDFYGEIKNPLKEKLETLSGGRCMGKITGGNMAIICSTLGTPYEIDTKNKILFLEDIGEEPYRVDRMLNQLHLAGKLEDCLGIILGDFKDCNASDPKNSLELEEVFNDLLIPLEKPILGNVRVGHCMPMITLPLGAESIIDATRKKIFINEKVTT</sequence>
<dbReference type="Gene3D" id="3.40.50.10740">
    <property type="entry name" value="Class I glutamine amidotransferase-like"/>
    <property type="match status" value="1"/>
</dbReference>
<dbReference type="EMBL" id="NIBG01000008">
    <property type="protein sequence ID" value="PAB59300.1"/>
    <property type="molecule type" value="Genomic_DNA"/>
</dbReference>
<feature type="active site" description="Nucleophile" evidence="6">
    <location>
        <position position="109"/>
    </location>
</feature>
<dbReference type="Proteomes" id="UP000216024">
    <property type="component" value="Unassembled WGS sequence"/>
</dbReference>
<evidence type="ECO:0000256" key="1">
    <source>
        <dbReference type="ARBA" id="ARBA00010233"/>
    </source>
</evidence>
<comment type="similarity">
    <text evidence="1">Belongs to the peptidase S66 family.</text>
</comment>
<feature type="domain" description="LD-carboxypeptidase N-terminal" evidence="7">
    <location>
        <begin position="13"/>
        <end position="129"/>
    </location>
</feature>
<dbReference type="InterPro" id="IPR040921">
    <property type="entry name" value="Peptidase_S66C"/>
</dbReference>
<dbReference type="GO" id="GO:0004180">
    <property type="term" value="F:carboxypeptidase activity"/>
    <property type="evidence" value="ECO:0007669"/>
    <property type="project" value="UniProtKB-KW"/>
</dbReference>
<dbReference type="InterPro" id="IPR027478">
    <property type="entry name" value="LdcA_N"/>
</dbReference>
<dbReference type="PANTHER" id="PTHR30237:SF2">
    <property type="entry name" value="MUREIN TETRAPEPTIDE CARBOXYPEPTIDASE"/>
    <property type="match status" value="1"/>
</dbReference>
<feature type="active site" description="Charge relay system" evidence="6">
    <location>
        <position position="279"/>
    </location>
</feature>
<keyword evidence="2 9" id="KW-0121">Carboxypeptidase</keyword>
<dbReference type="InterPro" id="IPR029062">
    <property type="entry name" value="Class_I_gatase-like"/>
</dbReference>
<dbReference type="InterPro" id="IPR003507">
    <property type="entry name" value="S66_fam"/>
</dbReference>
<evidence type="ECO:0000259" key="7">
    <source>
        <dbReference type="Pfam" id="PF02016"/>
    </source>
</evidence>
<keyword evidence="4" id="KW-0378">Hydrolase</keyword>
<dbReference type="Gene3D" id="3.50.30.60">
    <property type="entry name" value="LD-carboxypeptidase A C-terminal domain-like"/>
    <property type="match status" value="1"/>
</dbReference>
<keyword evidence="5" id="KW-0720">Serine protease</keyword>
<accession>A0A267MKI0</accession>
<evidence type="ECO:0000259" key="8">
    <source>
        <dbReference type="Pfam" id="PF17676"/>
    </source>
</evidence>
<proteinExistence type="inferred from homology"/>
<dbReference type="InterPro" id="IPR027461">
    <property type="entry name" value="Carboxypeptidase_A_C_sf"/>
</dbReference>
<name>A0A267MKI0_9FIRM</name>
<dbReference type="InterPro" id="IPR040449">
    <property type="entry name" value="Peptidase_S66_N"/>
</dbReference>
<dbReference type="PIRSF" id="PIRSF028757">
    <property type="entry name" value="LD-carboxypeptidase"/>
    <property type="match status" value="1"/>
</dbReference>
<comment type="caution">
    <text evidence="9">The sequence shown here is derived from an EMBL/GenBank/DDBJ whole genome shotgun (WGS) entry which is preliminary data.</text>
</comment>
<evidence type="ECO:0000313" key="10">
    <source>
        <dbReference type="Proteomes" id="UP000216024"/>
    </source>
</evidence>
<dbReference type="CDD" id="cd07025">
    <property type="entry name" value="Peptidase_S66"/>
    <property type="match status" value="1"/>
</dbReference>
<keyword evidence="3" id="KW-0645">Protease</keyword>
<feature type="domain" description="LD-carboxypeptidase C-terminal" evidence="8">
    <location>
        <begin position="179"/>
        <end position="291"/>
    </location>
</feature>
<dbReference type="RefSeq" id="WP_095133680.1">
    <property type="nucleotide sequence ID" value="NZ_NIBG01000008.1"/>
</dbReference>
<evidence type="ECO:0000256" key="4">
    <source>
        <dbReference type="ARBA" id="ARBA00022801"/>
    </source>
</evidence>
<evidence type="ECO:0000256" key="3">
    <source>
        <dbReference type="ARBA" id="ARBA00022670"/>
    </source>
</evidence>
<dbReference type="AlphaFoldDB" id="A0A267MKI0"/>
<evidence type="ECO:0000256" key="2">
    <source>
        <dbReference type="ARBA" id="ARBA00022645"/>
    </source>
</evidence>
<keyword evidence="10" id="KW-1185">Reference proteome</keyword>